<keyword evidence="1" id="KW-0472">Membrane</keyword>
<organism evidence="2">
    <name type="scientific">Murid betaherpesvirus 3</name>
    <dbReference type="NCBI Taxonomy" id="2560603"/>
    <lineage>
        <taxon>Viruses</taxon>
        <taxon>Duplodnaviria</taxon>
        <taxon>Heunggongvirae</taxon>
        <taxon>Peploviricota</taxon>
        <taxon>Herviviricetes</taxon>
        <taxon>Herpesvirales</taxon>
        <taxon>Orthoherpesviridae</taxon>
        <taxon>Betaherpesvirinae</taxon>
        <taxon>Roseolovirus</taxon>
        <taxon>Roseolovirus muridbeta3</taxon>
    </lineage>
</organism>
<accession>A0A1P8VIS0</accession>
<protein>
    <submittedName>
        <fullName evidence="2">Uncharacterized protein</fullName>
    </submittedName>
</protein>
<keyword evidence="3" id="KW-1185">Reference proteome</keyword>
<evidence type="ECO:0000256" key="1">
    <source>
        <dbReference type="SAM" id="Phobius"/>
    </source>
</evidence>
<sequence>MLISNKMILIYILCFLVVNVYSNVPDIAINDILNGKIEPYISEWIILLRTQENDKCLMFYFSRSGLFLFKELFYIVNNTLDVFVAINVNCYYKCGTIGIFVTNDIEISKKIPNMLSMRIIDLPETVDCVNGQCLTMLNVKIINLDYNYVIFTCKEHMTIKLFLAVFMFIIDIWLLYYILMLTINLYLY</sequence>
<evidence type="ECO:0000313" key="3">
    <source>
        <dbReference type="Proteomes" id="UP000202182"/>
    </source>
</evidence>
<dbReference type="Proteomes" id="UP000202182">
    <property type="component" value="Segment"/>
</dbReference>
<name>A0A1P8VIS0_9BETA</name>
<reference evidence="2" key="1">
    <citation type="submission" date="2016-12" db="EMBL/GenBank/DDBJ databases">
        <title>A murine herpesvirus closely related to ubiquitous human herpesviruses causes T-cell depletion.</title>
        <authorList>
            <person name="Patel S.J."/>
            <person name="Zhao G."/>
            <person name="Penna V.R."/>
            <person name="Park E."/>
            <person name="Lauron E.J."/>
            <person name="Harvey I.B."/>
            <person name="Beatty W.L."/>
            <person name="Plougastel-Douglas B."/>
            <person name="Poursine-Laurent J."/>
            <person name="Fremont D.H."/>
            <person name="Wang D."/>
            <person name="Yokoyama W.M."/>
        </authorList>
    </citation>
    <scope>NUCLEOTIDE SEQUENCE [LARGE SCALE GENOMIC DNA]</scope>
    <source>
        <strain evidence="2">YOK1</strain>
    </source>
</reference>
<evidence type="ECO:0000313" key="2">
    <source>
        <dbReference type="EMBL" id="APZ76249.1"/>
    </source>
</evidence>
<feature type="transmembrane region" description="Helical" evidence="1">
    <location>
        <begin position="161"/>
        <end position="187"/>
    </location>
</feature>
<keyword evidence="1" id="KW-1133">Transmembrane helix</keyword>
<proteinExistence type="predicted"/>
<dbReference type="KEGG" id="vg:30999375"/>
<dbReference type="EMBL" id="KY355735">
    <property type="protein sequence ID" value="APZ76249.1"/>
    <property type="molecule type" value="Genomic_DNA"/>
</dbReference>
<keyword evidence="1" id="KW-0812">Transmembrane</keyword>
<gene>
    <name evidence="2" type="primary">ORF34</name>
    <name evidence="2" type="ORF">MRV_0038</name>
</gene>